<keyword evidence="2" id="KW-1185">Reference proteome</keyword>
<dbReference type="EMBL" id="CWJL01000090">
    <property type="protein sequence ID" value="CRY69686.1"/>
    <property type="molecule type" value="Genomic_DNA"/>
</dbReference>
<reference evidence="1 2" key="1">
    <citation type="submission" date="2015-03" db="EMBL/GenBank/DDBJ databases">
        <authorList>
            <consortium name="Pathogen Informatics"/>
            <person name="Murphy D."/>
        </authorList>
    </citation>
    <scope>NUCLEOTIDE SEQUENCE [LARGE SCALE GENOMIC DNA]</scope>
    <source>
        <strain evidence="2">type strain: CIP110230</strain>
    </source>
</reference>
<name>A0ABM9TWI2_9GAMM</name>
<gene>
    <name evidence="1" type="ORF">ERS137968_04842</name>
</gene>
<dbReference type="InterPro" id="IPR044033">
    <property type="entry name" value="GpV-like_apex"/>
</dbReference>
<dbReference type="Pfam" id="PF18946">
    <property type="entry name" value="Apex"/>
    <property type="match status" value="1"/>
</dbReference>
<proteinExistence type="predicted"/>
<evidence type="ECO:0000313" key="1">
    <source>
        <dbReference type="EMBL" id="CRY69686.1"/>
    </source>
</evidence>
<dbReference type="Proteomes" id="UP000044625">
    <property type="component" value="Unassembled WGS sequence"/>
</dbReference>
<sequence length="83" mass="7896">MQTLGKLIANAQGGTEITSPTIVLNGAVTINGPLSQGKGDAGGSATMLGPITVTNDVAAGGVSLKSHKHSGVQTGGGDTGGPV</sequence>
<protein>
    <submittedName>
        <fullName evidence="1">Mu-like prophage protein gp45</fullName>
    </submittedName>
</protein>
<comment type="caution">
    <text evidence="1">The sequence shown here is derived from an EMBL/GenBank/DDBJ whole genome shotgun (WGS) entry which is preliminary data.</text>
</comment>
<evidence type="ECO:0000313" key="2">
    <source>
        <dbReference type="Proteomes" id="UP000044625"/>
    </source>
</evidence>
<organism evidence="1 2">
    <name type="scientific">Yersinia pekkanenii</name>
    <dbReference type="NCBI Taxonomy" id="1288385"/>
    <lineage>
        <taxon>Bacteria</taxon>
        <taxon>Pseudomonadati</taxon>
        <taxon>Pseudomonadota</taxon>
        <taxon>Gammaproteobacteria</taxon>
        <taxon>Enterobacterales</taxon>
        <taxon>Yersiniaceae</taxon>
        <taxon>Yersinia</taxon>
    </lineage>
</organism>
<accession>A0ABM9TWI2</accession>